<reference evidence="2" key="1">
    <citation type="journal article" date="2014" name="Front. Microbiol.">
        <title>High frequency of phylogenetically diverse reductive dehalogenase-homologous genes in deep subseafloor sedimentary metagenomes.</title>
        <authorList>
            <person name="Kawai M."/>
            <person name="Futagami T."/>
            <person name="Toyoda A."/>
            <person name="Takaki Y."/>
            <person name="Nishi S."/>
            <person name="Hori S."/>
            <person name="Arai W."/>
            <person name="Tsubouchi T."/>
            <person name="Morono Y."/>
            <person name="Uchiyama I."/>
            <person name="Ito T."/>
            <person name="Fujiyama A."/>
            <person name="Inagaki F."/>
            <person name="Takami H."/>
        </authorList>
    </citation>
    <scope>NUCLEOTIDE SEQUENCE</scope>
    <source>
        <strain evidence="2">Expedition CK06-06</strain>
    </source>
</reference>
<organism evidence="2">
    <name type="scientific">marine sediment metagenome</name>
    <dbReference type="NCBI Taxonomy" id="412755"/>
    <lineage>
        <taxon>unclassified sequences</taxon>
        <taxon>metagenomes</taxon>
        <taxon>ecological metagenomes</taxon>
    </lineage>
</organism>
<dbReference type="EMBL" id="BARW01012332">
    <property type="protein sequence ID" value="GAI83047.1"/>
    <property type="molecule type" value="Genomic_DNA"/>
</dbReference>
<dbReference type="Pfam" id="PF13476">
    <property type="entry name" value="AAA_23"/>
    <property type="match status" value="1"/>
</dbReference>
<accession>X1RQR0</accession>
<dbReference type="Gene3D" id="3.40.50.300">
    <property type="entry name" value="P-loop containing nucleotide triphosphate hydrolases"/>
    <property type="match status" value="1"/>
</dbReference>
<evidence type="ECO:0000313" key="2">
    <source>
        <dbReference type="EMBL" id="GAI83047.1"/>
    </source>
</evidence>
<gene>
    <name evidence="2" type="ORF">S12H4_23288</name>
</gene>
<dbReference type="SUPFAM" id="SSF52540">
    <property type="entry name" value="P-loop containing nucleoside triphosphate hydrolases"/>
    <property type="match status" value="1"/>
</dbReference>
<dbReference type="GO" id="GO:0016887">
    <property type="term" value="F:ATP hydrolysis activity"/>
    <property type="evidence" value="ECO:0007669"/>
    <property type="project" value="InterPro"/>
</dbReference>
<proteinExistence type="predicted"/>
<dbReference type="GO" id="GO:0006302">
    <property type="term" value="P:double-strand break repair"/>
    <property type="evidence" value="ECO:0007669"/>
    <property type="project" value="InterPro"/>
</dbReference>
<sequence>GITGAGKTNLLNAITWCLYGKEKHINEKSAGYLIVNNLTIKELKENEKCNVGVQIQIRDEEGRKAIIGRGREFKKLGDGRIMEINDIGGKSSDGSTIMMFVWVEKDFVEVPDPEIRINRMIPESIEEYFFFDGERLNDYFLENSGKKILEAVFKISQVGLISNALKHSEDKRRELLKEEKNLSPNLRNIRDILNQKYTKKDENESI</sequence>
<comment type="caution">
    <text evidence="2">The sequence shown here is derived from an EMBL/GenBank/DDBJ whole genome shotgun (WGS) entry which is preliminary data.</text>
</comment>
<feature type="non-terminal residue" evidence="2">
    <location>
        <position position="206"/>
    </location>
</feature>
<name>X1RQR0_9ZZZZ</name>
<feature type="non-terminal residue" evidence="2">
    <location>
        <position position="1"/>
    </location>
</feature>
<protein>
    <recommendedName>
        <fullName evidence="1">Rad50/SbcC-type AAA domain-containing protein</fullName>
    </recommendedName>
</protein>
<dbReference type="AlphaFoldDB" id="X1RQR0"/>
<feature type="domain" description="Rad50/SbcC-type AAA" evidence="1">
    <location>
        <begin position="3"/>
        <end position="196"/>
    </location>
</feature>
<dbReference type="InterPro" id="IPR038729">
    <property type="entry name" value="Rad50/SbcC_AAA"/>
</dbReference>
<dbReference type="InterPro" id="IPR027417">
    <property type="entry name" value="P-loop_NTPase"/>
</dbReference>
<evidence type="ECO:0000259" key="1">
    <source>
        <dbReference type="Pfam" id="PF13476"/>
    </source>
</evidence>